<name>A0A934R7K5_9BACT</name>
<proteinExistence type="predicted"/>
<comment type="caution">
    <text evidence="2">The sequence shown here is derived from an EMBL/GenBank/DDBJ whole genome shotgun (WGS) entry which is preliminary data.</text>
</comment>
<dbReference type="InterPro" id="IPR029063">
    <property type="entry name" value="SAM-dependent_MTases_sf"/>
</dbReference>
<dbReference type="PANTHER" id="PTHR43317:SF3">
    <property type="entry name" value="BLR2883 PROTEIN"/>
    <property type="match status" value="1"/>
</dbReference>
<evidence type="ECO:0000313" key="3">
    <source>
        <dbReference type="Proteomes" id="UP000658278"/>
    </source>
</evidence>
<dbReference type="Gene3D" id="3.40.50.150">
    <property type="entry name" value="Vaccinia Virus protein VP39"/>
    <property type="match status" value="1"/>
</dbReference>
<evidence type="ECO:0000256" key="1">
    <source>
        <dbReference type="ARBA" id="ARBA00023115"/>
    </source>
</evidence>
<protein>
    <submittedName>
        <fullName evidence="2">Spermine synthase</fullName>
    </submittedName>
</protein>
<dbReference type="AlphaFoldDB" id="A0A934R7K5"/>
<dbReference type="GO" id="GO:0006596">
    <property type="term" value="P:polyamine biosynthetic process"/>
    <property type="evidence" value="ECO:0007669"/>
    <property type="project" value="UniProtKB-KW"/>
</dbReference>
<dbReference type="Proteomes" id="UP000658278">
    <property type="component" value="Unassembled WGS sequence"/>
</dbReference>
<dbReference type="PANTHER" id="PTHR43317">
    <property type="entry name" value="THERMOSPERMINE SYNTHASE ACAULIS5"/>
    <property type="match status" value="1"/>
</dbReference>
<dbReference type="CDD" id="cd02440">
    <property type="entry name" value="AdoMet_MTases"/>
    <property type="match status" value="1"/>
</dbReference>
<dbReference type="Pfam" id="PF01564">
    <property type="entry name" value="Spermine_synth"/>
    <property type="match status" value="1"/>
</dbReference>
<dbReference type="RefSeq" id="WP_200274943.1">
    <property type="nucleotide sequence ID" value="NZ_JAENII010000001.1"/>
</dbReference>
<dbReference type="EMBL" id="JAENII010000001">
    <property type="protein sequence ID" value="MBK1825398.1"/>
    <property type="molecule type" value="Genomic_DNA"/>
</dbReference>
<keyword evidence="1" id="KW-0620">Polyamine biosynthesis</keyword>
<gene>
    <name evidence="2" type="ORF">JIN81_00075</name>
</gene>
<reference evidence="2" key="1">
    <citation type="submission" date="2021-01" db="EMBL/GenBank/DDBJ databases">
        <title>Modified the classification status of verrucomicrobia.</title>
        <authorList>
            <person name="Feng X."/>
        </authorList>
    </citation>
    <scope>NUCLEOTIDE SEQUENCE</scope>
    <source>
        <strain evidence="2">KCTC 22201</strain>
    </source>
</reference>
<evidence type="ECO:0000313" key="2">
    <source>
        <dbReference type="EMBL" id="MBK1825398.1"/>
    </source>
</evidence>
<organism evidence="2 3">
    <name type="scientific">Haloferula rosea</name>
    <dbReference type="NCBI Taxonomy" id="490093"/>
    <lineage>
        <taxon>Bacteria</taxon>
        <taxon>Pseudomonadati</taxon>
        <taxon>Verrucomicrobiota</taxon>
        <taxon>Verrucomicrobiia</taxon>
        <taxon>Verrucomicrobiales</taxon>
        <taxon>Verrucomicrobiaceae</taxon>
        <taxon>Haloferula</taxon>
    </lineage>
</organism>
<sequence>MKVTTTLARCSTPDGRPMLLQEHDGHYFLKVDGVTLMSTMATASEQQMAELAGEISPRRVLIGGMGFGFTLRRVLELGTDEAEVTVAELLPEILDWNREHLGAVNGSLMDDSRVHVHLGDVAECIDRAAGGRFDAILLDVDNGPDGLVDGGNDALYGRKGLKRIKSALAPGGRVIFWSANRDRSFEREMAKHFNGVRSIGAKAYPKAKRFSHTLFVGDR</sequence>
<accession>A0A934R7K5</accession>
<keyword evidence="3" id="KW-1185">Reference proteome</keyword>
<dbReference type="SUPFAM" id="SSF53335">
    <property type="entry name" value="S-adenosyl-L-methionine-dependent methyltransferases"/>
    <property type="match status" value="1"/>
</dbReference>